<dbReference type="Proteomes" id="UP000324767">
    <property type="component" value="Unassembled WGS sequence"/>
</dbReference>
<dbReference type="GO" id="GO:0030010">
    <property type="term" value="P:establishment of cell polarity"/>
    <property type="evidence" value="ECO:0007669"/>
    <property type="project" value="TreeGrafter"/>
</dbReference>
<dbReference type="InterPro" id="IPR039295">
    <property type="entry name" value="MSB2"/>
</dbReference>
<keyword evidence="2" id="KW-0812">Transmembrane</keyword>
<name>A0A5M8PZW9_9LECA</name>
<evidence type="ECO:0000313" key="4">
    <source>
        <dbReference type="Proteomes" id="UP000324767"/>
    </source>
</evidence>
<keyword evidence="2" id="KW-1133">Transmembrane helix</keyword>
<evidence type="ECO:0000256" key="2">
    <source>
        <dbReference type="SAM" id="Phobius"/>
    </source>
</evidence>
<dbReference type="EMBL" id="VXIT01000002">
    <property type="protein sequence ID" value="KAA6414665.1"/>
    <property type="molecule type" value="Genomic_DNA"/>
</dbReference>
<dbReference type="GO" id="GO:0005034">
    <property type="term" value="F:osmosensor activity"/>
    <property type="evidence" value="ECO:0007669"/>
    <property type="project" value="InterPro"/>
</dbReference>
<proteinExistence type="predicted"/>
<dbReference type="GO" id="GO:0005576">
    <property type="term" value="C:extracellular region"/>
    <property type="evidence" value="ECO:0007669"/>
    <property type="project" value="TreeGrafter"/>
</dbReference>
<protein>
    <submittedName>
        <fullName evidence="3">Uncharacterized protein</fullName>
    </submittedName>
</protein>
<evidence type="ECO:0000313" key="3">
    <source>
        <dbReference type="EMBL" id="KAA6414665.1"/>
    </source>
</evidence>
<dbReference type="GO" id="GO:0001402">
    <property type="term" value="P:signal transduction involved in filamentous growth"/>
    <property type="evidence" value="ECO:0007669"/>
    <property type="project" value="TreeGrafter"/>
</dbReference>
<feature type="region of interest" description="Disordered" evidence="1">
    <location>
        <begin position="63"/>
        <end position="87"/>
    </location>
</feature>
<comment type="caution">
    <text evidence="3">The sequence shown here is derived from an EMBL/GenBank/DDBJ whole genome shotgun (WGS) entry which is preliminary data.</text>
</comment>
<gene>
    <name evidence="3" type="ORF">FRX48_01415</name>
</gene>
<dbReference type="GO" id="GO:0009986">
    <property type="term" value="C:cell surface"/>
    <property type="evidence" value="ECO:0007669"/>
    <property type="project" value="TreeGrafter"/>
</dbReference>
<keyword evidence="2" id="KW-0472">Membrane</keyword>
<accession>A0A5M8PZW9</accession>
<dbReference type="GO" id="GO:0005886">
    <property type="term" value="C:plasma membrane"/>
    <property type="evidence" value="ECO:0007669"/>
    <property type="project" value="InterPro"/>
</dbReference>
<dbReference type="PANTHER" id="PTHR35778:SF1">
    <property type="entry name" value="SIGNALING MUCIN HKR1-RELATED"/>
    <property type="match status" value="1"/>
</dbReference>
<evidence type="ECO:0000256" key="1">
    <source>
        <dbReference type="SAM" id="MobiDB-lite"/>
    </source>
</evidence>
<dbReference type="OrthoDB" id="3366093at2759"/>
<dbReference type="GO" id="GO:0030427">
    <property type="term" value="C:site of polarized growth"/>
    <property type="evidence" value="ECO:0007669"/>
    <property type="project" value="TreeGrafter"/>
</dbReference>
<dbReference type="PANTHER" id="PTHR35778">
    <property type="entry name" value="SIGNALING MUCIN HKR1-RELATED"/>
    <property type="match status" value="1"/>
</dbReference>
<sequence length="206" mass="20733">MAYIPSDMVDNLSLDLHTPPSKLYNNPDGSTNTIMSMINPSVPIMAGSAFGGGSPTNAEASAAASSSAVVQDGSPLGPGAGNSSPVKGSSVGIGMGVVAGAAAYGAAMFFVARRYRRRRSSHQRASSVLDSPSTHSHRDAMGGGASAALMSGGRGDVVRSTGSHTHGVGYGGVYYDGGQRHSGGSGSTRGREISAPLMTENSLGWN</sequence>
<reference evidence="3 4" key="1">
    <citation type="submission" date="2019-09" db="EMBL/GenBank/DDBJ databases">
        <title>The hologenome of the rock-dwelling lichen Lasallia pustulata.</title>
        <authorList>
            <person name="Greshake Tzovaras B."/>
            <person name="Segers F."/>
            <person name="Bicker A."/>
            <person name="Dal Grande F."/>
            <person name="Otte J."/>
            <person name="Hankeln T."/>
            <person name="Schmitt I."/>
            <person name="Ebersberger I."/>
        </authorList>
    </citation>
    <scope>NUCLEOTIDE SEQUENCE [LARGE SCALE GENOMIC DNA]</scope>
    <source>
        <strain evidence="3">A1-1</strain>
    </source>
</reference>
<dbReference type="GO" id="GO:0006972">
    <property type="term" value="P:hyperosmotic response"/>
    <property type="evidence" value="ECO:0007669"/>
    <property type="project" value="TreeGrafter"/>
</dbReference>
<dbReference type="AlphaFoldDB" id="A0A5M8PZW9"/>
<feature type="compositionally biased region" description="Gly residues" evidence="1">
    <location>
        <begin position="178"/>
        <end position="187"/>
    </location>
</feature>
<organism evidence="3 4">
    <name type="scientific">Lasallia pustulata</name>
    <dbReference type="NCBI Taxonomy" id="136370"/>
    <lineage>
        <taxon>Eukaryota</taxon>
        <taxon>Fungi</taxon>
        <taxon>Dikarya</taxon>
        <taxon>Ascomycota</taxon>
        <taxon>Pezizomycotina</taxon>
        <taxon>Lecanoromycetes</taxon>
        <taxon>OSLEUM clade</taxon>
        <taxon>Umbilicariomycetidae</taxon>
        <taxon>Umbilicariales</taxon>
        <taxon>Umbilicariaceae</taxon>
        <taxon>Lasallia</taxon>
    </lineage>
</organism>
<dbReference type="GO" id="GO:0031505">
    <property type="term" value="P:fungal-type cell wall organization"/>
    <property type="evidence" value="ECO:0007669"/>
    <property type="project" value="TreeGrafter"/>
</dbReference>
<feature type="region of interest" description="Disordered" evidence="1">
    <location>
        <begin position="178"/>
        <end position="206"/>
    </location>
</feature>
<feature type="region of interest" description="Disordered" evidence="1">
    <location>
        <begin position="121"/>
        <end position="157"/>
    </location>
</feature>
<dbReference type="GO" id="GO:0007232">
    <property type="term" value="P:osmosensory signaling pathway via Sho1 osmosensor"/>
    <property type="evidence" value="ECO:0007669"/>
    <property type="project" value="InterPro"/>
</dbReference>
<feature type="transmembrane region" description="Helical" evidence="2">
    <location>
        <begin position="91"/>
        <end position="112"/>
    </location>
</feature>